<dbReference type="GO" id="GO:0065002">
    <property type="term" value="P:intracellular protein transmembrane transport"/>
    <property type="evidence" value="ECO:0007669"/>
    <property type="project" value="UniProtKB-UniRule"/>
</dbReference>
<dbReference type="AlphaFoldDB" id="A0A7W7B1S5"/>
<reference evidence="10 11" key="1">
    <citation type="submission" date="2020-08" db="EMBL/GenBank/DDBJ databases">
        <title>Genomic Encyclopedia of Type Strains, Phase IV (KMG-IV): sequencing the most valuable type-strain genomes for metagenomic binning, comparative biology and taxonomic classification.</title>
        <authorList>
            <person name="Goeker M."/>
        </authorList>
    </citation>
    <scope>NUCLEOTIDE SEQUENCE [LARGE SCALE GENOMIC DNA]</scope>
    <source>
        <strain evidence="10 11">DSM 17328</strain>
    </source>
</reference>
<feature type="transmembrane region" description="Helical" evidence="9">
    <location>
        <begin position="30"/>
        <end position="50"/>
    </location>
</feature>
<evidence type="ECO:0000256" key="9">
    <source>
        <dbReference type="HAMAP-Rule" id="MF_00422"/>
    </source>
</evidence>
<evidence type="ECO:0000256" key="1">
    <source>
        <dbReference type="ARBA" id="ARBA00004370"/>
    </source>
</evidence>
<evidence type="ECO:0000256" key="4">
    <source>
        <dbReference type="ARBA" id="ARBA00022692"/>
    </source>
</evidence>
<evidence type="ECO:0000313" key="10">
    <source>
        <dbReference type="EMBL" id="MBB4631473.1"/>
    </source>
</evidence>
<dbReference type="RefSeq" id="WP_184066242.1">
    <property type="nucleotide sequence ID" value="NZ_JACHNZ010000009.1"/>
</dbReference>
<dbReference type="InterPro" id="IPR001901">
    <property type="entry name" value="Translocase_SecE/Sec61-g"/>
</dbReference>
<dbReference type="Pfam" id="PF00584">
    <property type="entry name" value="SecE"/>
    <property type="match status" value="1"/>
</dbReference>
<dbReference type="HAMAP" id="MF_00422">
    <property type="entry name" value="SecE"/>
    <property type="match status" value="1"/>
</dbReference>
<evidence type="ECO:0000256" key="8">
    <source>
        <dbReference type="ARBA" id="ARBA00023136"/>
    </source>
</evidence>
<comment type="subcellular location">
    <subcellularLocation>
        <location evidence="9">Cell membrane</location>
        <topology evidence="9">Single-pass membrane protein</topology>
    </subcellularLocation>
    <subcellularLocation>
        <location evidence="1">Membrane</location>
    </subcellularLocation>
</comment>
<dbReference type="PRINTS" id="PR01650">
    <property type="entry name" value="SECETRNLCASE"/>
</dbReference>
<dbReference type="NCBIfam" id="TIGR00964">
    <property type="entry name" value="secE_bact"/>
    <property type="match status" value="1"/>
</dbReference>
<proteinExistence type="inferred from homology"/>
<evidence type="ECO:0000256" key="3">
    <source>
        <dbReference type="ARBA" id="ARBA00022475"/>
    </source>
</evidence>
<dbReference type="Proteomes" id="UP000566324">
    <property type="component" value="Unassembled WGS sequence"/>
</dbReference>
<sequence>MAKMTNPGTLVRQVRQETAKVTWPTRRETIVTTIMVLIMTTILSLFFLGVDQVLGRIVQFLLDFAK</sequence>
<dbReference type="EMBL" id="JACHNZ010000009">
    <property type="protein sequence ID" value="MBB4631473.1"/>
    <property type="molecule type" value="Genomic_DNA"/>
</dbReference>
<keyword evidence="11" id="KW-1185">Reference proteome</keyword>
<dbReference type="GO" id="GO:0006605">
    <property type="term" value="P:protein targeting"/>
    <property type="evidence" value="ECO:0007669"/>
    <property type="project" value="UniProtKB-UniRule"/>
</dbReference>
<dbReference type="PANTHER" id="PTHR33910">
    <property type="entry name" value="PROTEIN TRANSLOCASE SUBUNIT SECE"/>
    <property type="match status" value="1"/>
</dbReference>
<dbReference type="GO" id="GO:0005886">
    <property type="term" value="C:plasma membrane"/>
    <property type="evidence" value="ECO:0007669"/>
    <property type="project" value="UniProtKB-SubCell"/>
</dbReference>
<gene>
    <name evidence="9" type="primary">secE</name>
    <name evidence="10" type="ORF">GGQ98_001082</name>
</gene>
<keyword evidence="3 9" id="KW-1003">Cell membrane</keyword>
<dbReference type="PANTHER" id="PTHR33910:SF1">
    <property type="entry name" value="PROTEIN TRANSLOCASE SUBUNIT SECE"/>
    <property type="match status" value="1"/>
</dbReference>
<evidence type="ECO:0000256" key="5">
    <source>
        <dbReference type="ARBA" id="ARBA00022927"/>
    </source>
</evidence>
<evidence type="ECO:0000313" key="11">
    <source>
        <dbReference type="Proteomes" id="UP000566324"/>
    </source>
</evidence>
<dbReference type="GO" id="GO:0043952">
    <property type="term" value="P:protein transport by the Sec complex"/>
    <property type="evidence" value="ECO:0007669"/>
    <property type="project" value="UniProtKB-UniRule"/>
</dbReference>
<dbReference type="GO" id="GO:0009306">
    <property type="term" value="P:protein secretion"/>
    <property type="evidence" value="ECO:0007669"/>
    <property type="project" value="UniProtKB-UniRule"/>
</dbReference>
<dbReference type="GO" id="GO:0008320">
    <property type="term" value="F:protein transmembrane transporter activity"/>
    <property type="evidence" value="ECO:0007669"/>
    <property type="project" value="UniProtKB-UniRule"/>
</dbReference>
<evidence type="ECO:0000256" key="2">
    <source>
        <dbReference type="ARBA" id="ARBA00022448"/>
    </source>
</evidence>
<comment type="subunit">
    <text evidence="9">Component of the Sec protein translocase complex. Heterotrimer consisting of SecY, SecE and SecG subunits. The heterotrimers can form oligomers, although 1 heterotrimer is thought to be able to translocate proteins. Interacts with the ribosome. Interacts with SecDF, and other proteins may be involved. Interacts with SecA.</text>
</comment>
<dbReference type="InterPro" id="IPR038379">
    <property type="entry name" value="SecE_sf"/>
</dbReference>
<keyword evidence="8 9" id="KW-0472">Membrane</keyword>
<evidence type="ECO:0000256" key="7">
    <source>
        <dbReference type="ARBA" id="ARBA00023010"/>
    </source>
</evidence>
<keyword evidence="5 9" id="KW-0653">Protein transport</keyword>
<organism evidence="10 11">
    <name type="scientific">Sphingosinicella soli</name>
    <dbReference type="NCBI Taxonomy" id="333708"/>
    <lineage>
        <taxon>Bacteria</taxon>
        <taxon>Pseudomonadati</taxon>
        <taxon>Pseudomonadota</taxon>
        <taxon>Alphaproteobacteria</taxon>
        <taxon>Sphingomonadales</taxon>
        <taxon>Sphingosinicellaceae</taxon>
        <taxon>Sphingosinicella</taxon>
    </lineage>
</organism>
<dbReference type="PROSITE" id="PS01067">
    <property type="entry name" value="SECE_SEC61G"/>
    <property type="match status" value="1"/>
</dbReference>
<dbReference type="InterPro" id="IPR005807">
    <property type="entry name" value="SecE_bac"/>
</dbReference>
<dbReference type="Gene3D" id="1.20.5.1030">
    <property type="entry name" value="Preprotein translocase secy subunit"/>
    <property type="match status" value="1"/>
</dbReference>
<protein>
    <recommendedName>
        <fullName evidence="9">Protein translocase subunit SecE</fullName>
    </recommendedName>
</protein>
<keyword evidence="4 9" id="KW-0812">Transmembrane</keyword>
<keyword evidence="2 9" id="KW-0813">Transport</keyword>
<comment type="caution">
    <text evidence="10">The sequence shown here is derived from an EMBL/GenBank/DDBJ whole genome shotgun (WGS) entry which is preliminary data.</text>
</comment>
<keyword evidence="6 9" id="KW-1133">Transmembrane helix</keyword>
<comment type="similarity">
    <text evidence="9">Belongs to the SecE/SEC61-gamma family.</text>
</comment>
<comment type="function">
    <text evidence="9">Essential subunit of the Sec protein translocation channel SecYEG. Clamps together the 2 halves of SecY. May contact the channel plug during translocation.</text>
</comment>
<evidence type="ECO:0000256" key="6">
    <source>
        <dbReference type="ARBA" id="ARBA00022989"/>
    </source>
</evidence>
<name>A0A7W7B1S5_9SPHN</name>
<keyword evidence="7 9" id="KW-0811">Translocation</keyword>
<accession>A0A7W7B1S5</accession>